<dbReference type="AlphaFoldDB" id="A0A4C1YAI5"/>
<sequence>MSLIDVATSNGKPRSVHSSATVKLRVFVPCAHSGLLHRLHAEPAPNFCAYGALPQNHASNTDHFLGHEIVCFGIYALDAGGHQQRRRGPARPVRLSRLDAHCRRATSAVRRPLLVLMLDPTIGVGFELVINRIALCDGPGARKWLVFFADRLTICRSGASATPTDVEMIPRSTRSGTEVVLIAWTSSHEISLSSRVNWGRRLRPRFEGRQLVGTTGGLGSTSAAQAR</sequence>
<proteinExistence type="predicted"/>
<gene>
    <name evidence="1" type="ORF">EVAR_103360_1</name>
</gene>
<name>A0A4C1YAI5_EUMVA</name>
<evidence type="ECO:0000313" key="2">
    <source>
        <dbReference type="Proteomes" id="UP000299102"/>
    </source>
</evidence>
<dbReference type="Proteomes" id="UP000299102">
    <property type="component" value="Unassembled WGS sequence"/>
</dbReference>
<evidence type="ECO:0000313" key="1">
    <source>
        <dbReference type="EMBL" id="GBP71475.1"/>
    </source>
</evidence>
<dbReference type="EMBL" id="BGZK01001110">
    <property type="protein sequence ID" value="GBP71475.1"/>
    <property type="molecule type" value="Genomic_DNA"/>
</dbReference>
<reference evidence="1 2" key="1">
    <citation type="journal article" date="2019" name="Commun. Biol.">
        <title>The bagworm genome reveals a unique fibroin gene that provides high tensile strength.</title>
        <authorList>
            <person name="Kono N."/>
            <person name="Nakamura H."/>
            <person name="Ohtoshi R."/>
            <person name="Tomita M."/>
            <person name="Numata K."/>
            <person name="Arakawa K."/>
        </authorList>
    </citation>
    <scope>NUCLEOTIDE SEQUENCE [LARGE SCALE GENOMIC DNA]</scope>
</reference>
<protein>
    <submittedName>
        <fullName evidence="1">Uncharacterized protein</fullName>
    </submittedName>
</protein>
<comment type="caution">
    <text evidence="1">The sequence shown here is derived from an EMBL/GenBank/DDBJ whole genome shotgun (WGS) entry which is preliminary data.</text>
</comment>
<accession>A0A4C1YAI5</accession>
<organism evidence="1 2">
    <name type="scientific">Eumeta variegata</name>
    <name type="common">Bagworm moth</name>
    <name type="synonym">Eumeta japonica</name>
    <dbReference type="NCBI Taxonomy" id="151549"/>
    <lineage>
        <taxon>Eukaryota</taxon>
        <taxon>Metazoa</taxon>
        <taxon>Ecdysozoa</taxon>
        <taxon>Arthropoda</taxon>
        <taxon>Hexapoda</taxon>
        <taxon>Insecta</taxon>
        <taxon>Pterygota</taxon>
        <taxon>Neoptera</taxon>
        <taxon>Endopterygota</taxon>
        <taxon>Lepidoptera</taxon>
        <taxon>Glossata</taxon>
        <taxon>Ditrysia</taxon>
        <taxon>Tineoidea</taxon>
        <taxon>Psychidae</taxon>
        <taxon>Oiketicinae</taxon>
        <taxon>Eumeta</taxon>
    </lineage>
</organism>
<keyword evidence="2" id="KW-1185">Reference proteome</keyword>